<proteinExistence type="predicted"/>
<comment type="caution">
    <text evidence="1">The sequence shown here is derived from an EMBL/GenBank/DDBJ whole genome shotgun (WGS) entry which is preliminary data.</text>
</comment>
<accession>A0ABV6RYP4</accession>
<dbReference type="RefSeq" id="WP_386674882.1">
    <property type="nucleotide sequence ID" value="NZ_JBHLTG010000009.1"/>
</dbReference>
<organism evidence="1 2">
    <name type="scientific">Lysobacter korlensis</name>
    <dbReference type="NCBI Taxonomy" id="553636"/>
    <lineage>
        <taxon>Bacteria</taxon>
        <taxon>Pseudomonadati</taxon>
        <taxon>Pseudomonadota</taxon>
        <taxon>Gammaproteobacteria</taxon>
        <taxon>Lysobacterales</taxon>
        <taxon>Lysobacteraceae</taxon>
        <taxon>Lysobacter</taxon>
    </lineage>
</organism>
<gene>
    <name evidence="1" type="ORF">ACFFGH_28190</name>
</gene>
<keyword evidence="2" id="KW-1185">Reference proteome</keyword>
<protein>
    <submittedName>
        <fullName evidence="1">Uncharacterized protein</fullName>
    </submittedName>
</protein>
<name>A0ABV6RYP4_9GAMM</name>
<sequence length="65" mass="7500">MAFTPSLPRTLSLRERVLQSLAAYLPERPIQRPELSPEQRTHRIAMERLMLERSSSAVSASPWPR</sequence>
<dbReference type="EMBL" id="JBHLTG010000009">
    <property type="protein sequence ID" value="MFC0681729.1"/>
    <property type="molecule type" value="Genomic_DNA"/>
</dbReference>
<dbReference type="Proteomes" id="UP001589896">
    <property type="component" value="Unassembled WGS sequence"/>
</dbReference>
<evidence type="ECO:0000313" key="2">
    <source>
        <dbReference type="Proteomes" id="UP001589896"/>
    </source>
</evidence>
<evidence type="ECO:0000313" key="1">
    <source>
        <dbReference type="EMBL" id="MFC0681729.1"/>
    </source>
</evidence>
<reference evidence="1 2" key="1">
    <citation type="submission" date="2024-09" db="EMBL/GenBank/DDBJ databases">
        <authorList>
            <person name="Sun Q."/>
            <person name="Mori K."/>
        </authorList>
    </citation>
    <scope>NUCLEOTIDE SEQUENCE [LARGE SCALE GENOMIC DNA]</scope>
    <source>
        <strain evidence="1 2">KCTC 23076</strain>
    </source>
</reference>